<proteinExistence type="predicted"/>
<dbReference type="EMBL" id="BAABHM010000011">
    <property type="protein sequence ID" value="GAA4704460.1"/>
    <property type="molecule type" value="Genomic_DNA"/>
</dbReference>
<feature type="domain" description="DUF4190" evidence="2">
    <location>
        <begin position="15"/>
        <end position="77"/>
    </location>
</feature>
<sequence>MPIKRSTPEPERNDLAVRSLAAGILTWFCVPVVFAIVAIHLGQKAQDAAERGEADNAHLAGVGIVLGWIHLAVMALLLLVRFIVYLVGMSGGYT</sequence>
<dbReference type="Pfam" id="PF13828">
    <property type="entry name" value="DUF4190"/>
    <property type="match status" value="1"/>
</dbReference>
<keyword evidence="1" id="KW-0812">Transmembrane</keyword>
<gene>
    <name evidence="3" type="ORF">GCM10023198_27640</name>
</gene>
<feature type="transmembrane region" description="Helical" evidence="1">
    <location>
        <begin position="62"/>
        <end position="87"/>
    </location>
</feature>
<evidence type="ECO:0000313" key="3">
    <source>
        <dbReference type="EMBL" id="GAA4704460.1"/>
    </source>
</evidence>
<feature type="transmembrane region" description="Helical" evidence="1">
    <location>
        <begin position="20"/>
        <end position="41"/>
    </location>
</feature>
<evidence type="ECO:0000256" key="1">
    <source>
        <dbReference type="SAM" id="Phobius"/>
    </source>
</evidence>
<dbReference type="RefSeq" id="WP_253867928.1">
    <property type="nucleotide sequence ID" value="NZ_BAABHM010000011.1"/>
</dbReference>
<organism evidence="3 4">
    <name type="scientific">Promicromonospora umidemergens</name>
    <dbReference type="NCBI Taxonomy" id="629679"/>
    <lineage>
        <taxon>Bacteria</taxon>
        <taxon>Bacillati</taxon>
        <taxon>Actinomycetota</taxon>
        <taxon>Actinomycetes</taxon>
        <taxon>Micrococcales</taxon>
        <taxon>Promicromonosporaceae</taxon>
        <taxon>Promicromonospora</taxon>
    </lineage>
</organism>
<evidence type="ECO:0000259" key="2">
    <source>
        <dbReference type="Pfam" id="PF13828"/>
    </source>
</evidence>
<protein>
    <recommendedName>
        <fullName evidence="2">DUF4190 domain-containing protein</fullName>
    </recommendedName>
</protein>
<keyword evidence="1" id="KW-0472">Membrane</keyword>
<name>A0ABP8XD60_9MICO</name>
<keyword evidence="1" id="KW-1133">Transmembrane helix</keyword>
<accession>A0ABP8XD60</accession>
<dbReference type="Proteomes" id="UP001500843">
    <property type="component" value="Unassembled WGS sequence"/>
</dbReference>
<comment type="caution">
    <text evidence="3">The sequence shown here is derived from an EMBL/GenBank/DDBJ whole genome shotgun (WGS) entry which is preliminary data.</text>
</comment>
<reference evidence="4" key="1">
    <citation type="journal article" date="2019" name="Int. J. Syst. Evol. Microbiol.">
        <title>The Global Catalogue of Microorganisms (GCM) 10K type strain sequencing project: providing services to taxonomists for standard genome sequencing and annotation.</title>
        <authorList>
            <consortium name="The Broad Institute Genomics Platform"/>
            <consortium name="The Broad Institute Genome Sequencing Center for Infectious Disease"/>
            <person name="Wu L."/>
            <person name="Ma J."/>
        </authorList>
    </citation>
    <scope>NUCLEOTIDE SEQUENCE [LARGE SCALE GENOMIC DNA]</scope>
    <source>
        <strain evidence="4">JCM 17975</strain>
    </source>
</reference>
<dbReference type="InterPro" id="IPR025241">
    <property type="entry name" value="DUF4190"/>
</dbReference>
<keyword evidence="4" id="KW-1185">Reference proteome</keyword>
<evidence type="ECO:0000313" key="4">
    <source>
        <dbReference type="Proteomes" id="UP001500843"/>
    </source>
</evidence>